<accession>A0A485AM23</accession>
<evidence type="ECO:0000259" key="1">
    <source>
        <dbReference type="Pfam" id="PF09369"/>
    </source>
</evidence>
<gene>
    <name evidence="2" type="ORF">NCTC12998_01970</name>
</gene>
<dbReference type="EMBL" id="CAADJE010000020">
    <property type="protein sequence ID" value="VFS62657.1"/>
    <property type="molecule type" value="Genomic_DNA"/>
</dbReference>
<feature type="domain" description="MrfA-like Zn-binding" evidence="1">
    <location>
        <begin position="77"/>
        <end position="157"/>
    </location>
</feature>
<proteinExistence type="predicted"/>
<organism evidence="2 3">
    <name type="scientific">Raoultella planticola</name>
    <name type="common">Klebsiella planticola</name>
    <dbReference type="NCBI Taxonomy" id="575"/>
    <lineage>
        <taxon>Bacteria</taxon>
        <taxon>Pseudomonadati</taxon>
        <taxon>Pseudomonadota</taxon>
        <taxon>Gammaproteobacteria</taxon>
        <taxon>Enterobacterales</taxon>
        <taxon>Enterobacteriaceae</taxon>
        <taxon>Klebsiella/Raoultella group</taxon>
        <taxon>Raoultella</taxon>
    </lineage>
</organism>
<dbReference type="InterPro" id="IPR018973">
    <property type="entry name" value="MZB"/>
</dbReference>
<evidence type="ECO:0000313" key="3">
    <source>
        <dbReference type="Proteomes" id="UP000345637"/>
    </source>
</evidence>
<dbReference type="Proteomes" id="UP000345637">
    <property type="component" value="Unassembled WGS sequence"/>
</dbReference>
<reference evidence="2 3" key="1">
    <citation type="submission" date="2019-03" db="EMBL/GenBank/DDBJ databases">
        <authorList>
            <consortium name="Pathogen Informatics"/>
        </authorList>
    </citation>
    <scope>NUCLEOTIDE SEQUENCE [LARGE SCALE GENOMIC DNA]</scope>
    <source>
        <strain evidence="2 3">NCTC12998</strain>
    </source>
</reference>
<dbReference type="AlphaFoldDB" id="A0A485AM23"/>
<evidence type="ECO:0000313" key="2">
    <source>
        <dbReference type="EMBL" id="VFS62657.1"/>
    </source>
</evidence>
<sequence length="338" mass="37472">MRRNPWKHTIRLVLEKADRDSQNQRIICPGSTALNKNVTLGALARTDVLELIVRRPQDGEYIADNTEEGRIVAMTLAVALRRSLASVLGVSAAELGYAVRPVRLENEQSVLAVQLYDIISGGAGFASSAPLHIEAVLKGMVKQLGCHHCDTACSECLLDSQTRHDHDLLDRKAALAWLGADFSHYIGLPDEEKFSLADAQYCPGSIEDALRRAINDGGRKLTLWMSGPLNEWDLYARQFRTAIQNYRLKDDVEVVLVIPRNIDDPEILLELAQFTAIGVQLCQSELDKDTPLVAQVTFDDRLMTLISRSHEATIPGPNWHLNSQMVIRSHFAGADSAL</sequence>
<name>A0A485AM23_RAOPL</name>
<dbReference type="Pfam" id="PF09369">
    <property type="entry name" value="MZB"/>
    <property type="match status" value="1"/>
</dbReference>
<protein>
    <submittedName>
        <fullName evidence="2">Domain of uncharacterized function (DUF1998)</fullName>
    </submittedName>
</protein>